<accession>A0A238C5K8</accession>
<organism evidence="2 3">
    <name type="scientific">Onchocerca flexuosa</name>
    <dbReference type="NCBI Taxonomy" id="387005"/>
    <lineage>
        <taxon>Eukaryota</taxon>
        <taxon>Metazoa</taxon>
        <taxon>Ecdysozoa</taxon>
        <taxon>Nematoda</taxon>
        <taxon>Chromadorea</taxon>
        <taxon>Rhabditida</taxon>
        <taxon>Spirurina</taxon>
        <taxon>Spiruromorpha</taxon>
        <taxon>Filarioidea</taxon>
        <taxon>Onchocercidae</taxon>
        <taxon>Onchocerca</taxon>
    </lineage>
</organism>
<keyword evidence="1" id="KW-0472">Membrane</keyword>
<name>A0A238C5K8_9BILA</name>
<evidence type="ECO:0000313" key="2">
    <source>
        <dbReference type="EMBL" id="OZC12739.1"/>
    </source>
</evidence>
<keyword evidence="1" id="KW-1133">Transmembrane helix</keyword>
<sequence length="144" mass="16561">MLHVFNDPVEPGSLAEFQNAEDEDVAIKPVLLTEFENAKHEKTLFSCQTKRKITYHKDGRRFVGDKIENEQSASNLWSTALTRSVVRDLKDQSNEDPTSRNTGLKRYVSSLFQQLVQHCNVRITFGVIAVNIILILLIFYIFIF</sequence>
<feature type="transmembrane region" description="Helical" evidence="1">
    <location>
        <begin position="123"/>
        <end position="143"/>
    </location>
</feature>
<dbReference type="EMBL" id="KZ269977">
    <property type="protein sequence ID" value="OZC12739.1"/>
    <property type="molecule type" value="Genomic_DNA"/>
</dbReference>
<protein>
    <submittedName>
        <fullName evidence="2">Uncharacterized protein</fullName>
    </submittedName>
</protein>
<dbReference type="Proteomes" id="UP000242913">
    <property type="component" value="Unassembled WGS sequence"/>
</dbReference>
<keyword evidence="1" id="KW-0812">Transmembrane</keyword>
<keyword evidence="3" id="KW-1185">Reference proteome</keyword>
<proteinExistence type="predicted"/>
<dbReference type="OrthoDB" id="5798700at2759"/>
<reference evidence="2 3" key="1">
    <citation type="submission" date="2015-12" db="EMBL/GenBank/DDBJ databases">
        <title>Draft genome of the nematode, Onchocerca flexuosa.</title>
        <authorList>
            <person name="Mitreva M."/>
        </authorList>
    </citation>
    <scope>NUCLEOTIDE SEQUENCE [LARGE SCALE GENOMIC DNA]</scope>
    <source>
        <strain evidence="2">Red Deer</strain>
    </source>
</reference>
<evidence type="ECO:0000313" key="3">
    <source>
        <dbReference type="Proteomes" id="UP000242913"/>
    </source>
</evidence>
<dbReference type="AlphaFoldDB" id="A0A238C5K8"/>
<gene>
    <name evidence="2" type="ORF">X798_00372</name>
</gene>
<evidence type="ECO:0000256" key="1">
    <source>
        <dbReference type="SAM" id="Phobius"/>
    </source>
</evidence>